<keyword evidence="2" id="KW-1185">Reference proteome</keyword>
<evidence type="ECO:0000313" key="2">
    <source>
        <dbReference type="Proteomes" id="UP001488805"/>
    </source>
</evidence>
<proteinExistence type="predicted"/>
<protein>
    <submittedName>
        <fullName evidence="1">Uncharacterized protein</fullName>
    </submittedName>
</protein>
<evidence type="ECO:0000313" key="1">
    <source>
        <dbReference type="EMBL" id="KAK9524474.1"/>
    </source>
</evidence>
<sequence>MKKKGDRDGVMQIPGSWASRVGTPTWPALTMCVMVTVKTVMIPFDGVYSIGVELTRAEEAEPPLDPHTDARGLKSWARKSFHRLTSGGRDRSSSE</sequence>
<dbReference type="EMBL" id="JBCEZU010000145">
    <property type="protein sequence ID" value="KAK9524474.1"/>
    <property type="molecule type" value="Genomic_DNA"/>
</dbReference>
<comment type="caution">
    <text evidence="1">The sequence shown here is derived from an EMBL/GenBank/DDBJ whole genome shotgun (WGS) entry which is preliminary data.</text>
</comment>
<accession>A0AAW1EPF9</accession>
<gene>
    <name evidence="1" type="ORF">VZT92_016867</name>
</gene>
<dbReference type="Proteomes" id="UP001488805">
    <property type="component" value="Unassembled WGS sequence"/>
</dbReference>
<organism evidence="1 2">
    <name type="scientific">Zoarces viviparus</name>
    <name type="common">Viviparous eelpout</name>
    <name type="synonym">Blennius viviparus</name>
    <dbReference type="NCBI Taxonomy" id="48416"/>
    <lineage>
        <taxon>Eukaryota</taxon>
        <taxon>Metazoa</taxon>
        <taxon>Chordata</taxon>
        <taxon>Craniata</taxon>
        <taxon>Vertebrata</taxon>
        <taxon>Euteleostomi</taxon>
        <taxon>Actinopterygii</taxon>
        <taxon>Neopterygii</taxon>
        <taxon>Teleostei</taxon>
        <taxon>Neoteleostei</taxon>
        <taxon>Acanthomorphata</taxon>
        <taxon>Eupercaria</taxon>
        <taxon>Perciformes</taxon>
        <taxon>Cottioidei</taxon>
        <taxon>Zoarcales</taxon>
        <taxon>Zoarcidae</taxon>
        <taxon>Zoarcinae</taxon>
        <taxon>Zoarces</taxon>
    </lineage>
</organism>
<dbReference type="AlphaFoldDB" id="A0AAW1EPF9"/>
<reference evidence="1 2" key="1">
    <citation type="journal article" date="2024" name="Genome Biol. Evol.">
        <title>Chromosome-level genome assembly of the viviparous eelpout Zoarces viviparus.</title>
        <authorList>
            <person name="Fuhrmann N."/>
            <person name="Brasseur M.V."/>
            <person name="Bakowski C.E."/>
            <person name="Podsiadlowski L."/>
            <person name="Prost S."/>
            <person name="Krehenwinkel H."/>
            <person name="Mayer C."/>
        </authorList>
    </citation>
    <scope>NUCLEOTIDE SEQUENCE [LARGE SCALE GENOMIC DNA]</scope>
    <source>
        <strain evidence="1">NO-MEL_2022_Ind0_liver</strain>
    </source>
</reference>
<name>A0AAW1EPF9_ZOAVI</name>